<evidence type="ECO:0000313" key="9">
    <source>
        <dbReference type="Proteomes" id="UP000501452"/>
    </source>
</evidence>
<name>A0A6G8Q8C4_9ACTN</name>
<dbReference type="CDD" id="cd03426">
    <property type="entry name" value="NUDIX_CoAse_Nudt7"/>
    <property type="match status" value="1"/>
</dbReference>
<gene>
    <name evidence="8" type="ORF">GBA63_08810</name>
</gene>
<dbReference type="AlphaFoldDB" id="A0A6G8Q8C4"/>
<comment type="cofactor">
    <cofactor evidence="1">
        <name>Mn(2+)</name>
        <dbReference type="ChEBI" id="CHEBI:29035"/>
    </cofactor>
</comment>
<dbReference type="InterPro" id="IPR000086">
    <property type="entry name" value="NUDIX_hydrolase_dom"/>
</dbReference>
<keyword evidence="4" id="KW-0378">Hydrolase</keyword>
<dbReference type="KEGG" id="rub:GBA63_08810"/>
<evidence type="ECO:0000256" key="5">
    <source>
        <dbReference type="ARBA" id="ARBA00022842"/>
    </source>
</evidence>
<dbReference type="PANTHER" id="PTHR12992">
    <property type="entry name" value="NUDIX HYDROLASE"/>
    <property type="match status" value="1"/>
</dbReference>
<evidence type="ECO:0000256" key="6">
    <source>
        <dbReference type="ARBA" id="ARBA00023211"/>
    </source>
</evidence>
<evidence type="ECO:0000256" key="1">
    <source>
        <dbReference type="ARBA" id="ARBA00001936"/>
    </source>
</evidence>
<dbReference type="GO" id="GO:0010945">
    <property type="term" value="F:coenzyme A diphosphatase activity"/>
    <property type="evidence" value="ECO:0007669"/>
    <property type="project" value="InterPro"/>
</dbReference>
<evidence type="ECO:0000259" key="7">
    <source>
        <dbReference type="PROSITE" id="PS51462"/>
    </source>
</evidence>
<keyword evidence="3" id="KW-0479">Metal-binding</keyword>
<evidence type="ECO:0000256" key="4">
    <source>
        <dbReference type="ARBA" id="ARBA00022801"/>
    </source>
</evidence>
<dbReference type="Pfam" id="PF00293">
    <property type="entry name" value="NUDIX"/>
    <property type="match status" value="1"/>
</dbReference>
<evidence type="ECO:0000313" key="8">
    <source>
        <dbReference type="EMBL" id="QIN82734.1"/>
    </source>
</evidence>
<organism evidence="8 9">
    <name type="scientific">Rubrobacter tropicus</name>
    <dbReference type="NCBI Taxonomy" id="2653851"/>
    <lineage>
        <taxon>Bacteria</taxon>
        <taxon>Bacillati</taxon>
        <taxon>Actinomycetota</taxon>
        <taxon>Rubrobacteria</taxon>
        <taxon>Rubrobacterales</taxon>
        <taxon>Rubrobacteraceae</taxon>
        <taxon>Rubrobacter</taxon>
    </lineage>
</organism>
<dbReference type="EMBL" id="CP045119">
    <property type="protein sequence ID" value="QIN82734.1"/>
    <property type="molecule type" value="Genomic_DNA"/>
</dbReference>
<keyword evidence="9" id="KW-1185">Reference proteome</keyword>
<reference evidence="8 9" key="1">
    <citation type="submission" date="2019-10" db="EMBL/GenBank/DDBJ databases">
        <title>Rubrobacter sp nov SCSIO 52090 isolated from a deep-sea sediment in the South China Sea.</title>
        <authorList>
            <person name="Chen R.W."/>
        </authorList>
    </citation>
    <scope>NUCLEOTIDE SEQUENCE [LARGE SCALE GENOMIC DNA]</scope>
    <source>
        <strain evidence="8 9">SCSIO 52909</strain>
    </source>
</reference>
<protein>
    <submittedName>
        <fullName evidence="8">NUDIX domain-containing protein</fullName>
    </submittedName>
</protein>
<keyword evidence="5" id="KW-0460">Magnesium</keyword>
<dbReference type="GO" id="GO:0046872">
    <property type="term" value="F:metal ion binding"/>
    <property type="evidence" value="ECO:0007669"/>
    <property type="project" value="UniProtKB-KW"/>
</dbReference>
<dbReference type="SUPFAM" id="SSF55811">
    <property type="entry name" value="Nudix"/>
    <property type="match status" value="1"/>
</dbReference>
<feature type="domain" description="Nudix hydrolase" evidence="7">
    <location>
        <begin position="55"/>
        <end position="139"/>
    </location>
</feature>
<dbReference type="PROSITE" id="PS51462">
    <property type="entry name" value="NUDIX"/>
    <property type="match status" value="1"/>
</dbReference>
<proteinExistence type="predicted"/>
<comment type="cofactor">
    <cofactor evidence="2">
        <name>Mg(2+)</name>
        <dbReference type="ChEBI" id="CHEBI:18420"/>
    </cofactor>
</comment>
<dbReference type="Gene3D" id="3.90.79.10">
    <property type="entry name" value="Nucleoside Triphosphate Pyrophosphohydrolase"/>
    <property type="match status" value="1"/>
</dbReference>
<evidence type="ECO:0000256" key="2">
    <source>
        <dbReference type="ARBA" id="ARBA00001946"/>
    </source>
</evidence>
<dbReference type="InterPro" id="IPR015797">
    <property type="entry name" value="NUDIX_hydrolase-like_dom_sf"/>
</dbReference>
<dbReference type="PANTHER" id="PTHR12992:SF11">
    <property type="entry name" value="MITOCHONDRIAL COENZYME A DIPHOSPHATASE NUDT8"/>
    <property type="match status" value="1"/>
</dbReference>
<dbReference type="InterPro" id="IPR045121">
    <property type="entry name" value="CoAse"/>
</dbReference>
<dbReference type="Proteomes" id="UP000501452">
    <property type="component" value="Chromosome"/>
</dbReference>
<sequence>MNDATGERDIDARELLRSALATPLEGWREVYESFSPVNLETGERLGRVPPPNGETRRAAVLVPVLLEPDGLHLVYTVRKSHLQDHAGQISFPGGSMDPADTSLMETALREAEEEIDLSRELVEIVGELEEMYIPLRTSG</sequence>
<evidence type="ECO:0000256" key="3">
    <source>
        <dbReference type="ARBA" id="ARBA00022723"/>
    </source>
</evidence>
<accession>A0A6G8Q8C4</accession>
<keyword evidence="6" id="KW-0464">Manganese</keyword>